<keyword evidence="1" id="KW-0812">Transmembrane</keyword>
<protein>
    <submittedName>
        <fullName evidence="2">Uncharacterized protein</fullName>
    </submittedName>
</protein>
<dbReference type="AlphaFoldDB" id="A0A919S2F2"/>
<name>A0A919S2F2_9CLOT</name>
<evidence type="ECO:0000313" key="3">
    <source>
        <dbReference type="Proteomes" id="UP000679179"/>
    </source>
</evidence>
<evidence type="ECO:0000256" key="1">
    <source>
        <dbReference type="SAM" id="Phobius"/>
    </source>
</evidence>
<comment type="caution">
    <text evidence="2">The sequence shown here is derived from an EMBL/GenBank/DDBJ whole genome shotgun (WGS) entry which is preliminary data.</text>
</comment>
<keyword evidence="1" id="KW-0472">Membrane</keyword>
<evidence type="ECO:0000313" key="2">
    <source>
        <dbReference type="EMBL" id="GIM30666.1"/>
    </source>
</evidence>
<feature type="transmembrane region" description="Helical" evidence="1">
    <location>
        <begin position="7"/>
        <end position="28"/>
    </location>
</feature>
<dbReference type="Pfam" id="PF20122">
    <property type="entry name" value="DUF6512"/>
    <property type="match status" value="1"/>
</dbReference>
<feature type="transmembrane region" description="Helical" evidence="1">
    <location>
        <begin position="48"/>
        <end position="65"/>
    </location>
</feature>
<accession>A0A919S2F2</accession>
<keyword evidence="1" id="KW-1133">Transmembrane helix</keyword>
<keyword evidence="3" id="KW-1185">Reference proteome</keyword>
<sequence length="170" mass="19753">MRNKIKVLISELIGIIFIMFVGLALHFIYELSNKNFVVGLFSSVNRSIWESLKLGFFPIVFYSVIENLTIKNYVKNFFTAKAISSIFLNLFIIIMMLVFKTNLDKDILVVDIGIFIIGCILAQLISIKILTLRNHYPVINLLSLLFLFILTLIFFVYTINPPNYWLFQKL</sequence>
<dbReference type="InterPro" id="IPR045407">
    <property type="entry name" value="DUF6512"/>
</dbReference>
<gene>
    <name evidence="2" type="ORF">CPJCM30710_33320</name>
</gene>
<dbReference type="Proteomes" id="UP000679179">
    <property type="component" value="Unassembled WGS sequence"/>
</dbReference>
<reference evidence="2" key="1">
    <citation type="submission" date="2021-03" db="EMBL/GenBank/DDBJ databases">
        <title>Taxonomic study of Clostridium polyendosporum from meadow-gley soil under rice.</title>
        <authorList>
            <person name="Kobayashi H."/>
            <person name="Tanizawa Y."/>
            <person name="Yagura M."/>
        </authorList>
    </citation>
    <scope>NUCLEOTIDE SEQUENCE</scope>
    <source>
        <strain evidence="2">JCM 30710</strain>
    </source>
</reference>
<feature type="transmembrane region" description="Helical" evidence="1">
    <location>
        <begin position="77"/>
        <end position="101"/>
    </location>
</feature>
<organism evidence="2 3">
    <name type="scientific">Clostridium polyendosporum</name>
    <dbReference type="NCBI Taxonomy" id="69208"/>
    <lineage>
        <taxon>Bacteria</taxon>
        <taxon>Bacillati</taxon>
        <taxon>Bacillota</taxon>
        <taxon>Clostridia</taxon>
        <taxon>Eubacteriales</taxon>
        <taxon>Clostridiaceae</taxon>
        <taxon>Clostridium</taxon>
    </lineage>
</organism>
<dbReference type="RefSeq" id="WP_212905334.1">
    <property type="nucleotide sequence ID" value="NZ_BOPZ01000049.1"/>
</dbReference>
<feature type="transmembrane region" description="Helical" evidence="1">
    <location>
        <begin position="138"/>
        <end position="159"/>
    </location>
</feature>
<feature type="transmembrane region" description="Helical" evidence="1">
    <location>
        <begin position="107"/>
        <end position="126"/>
    </location>
</feature>
<proteinExistence type="predicted"/>
<dbReference type="EMBL" id="BOPZ01000049">
    <property type="protein sequence ID" value="GIM30666.1"/>
    <property type="molecule type" value="Genomic_DNA"/>
</dbReference>